<dbReference type="Gene3D" id="1.25.40.20">
    <property type="entry name" value="Ankyrin repeat-containing domain"/>
    <property type="match status" value="2"/>
</dbReference>
<dbReference type="AlphaFoldDB" id="A0A1L9TJC5"/>
<dbReference type="VEuPathDB" id="FungiDB:ASPSYDRAFT_1174435"/>
<dbReference type="PROSITE" id="PS50297">
    <property type="entry name" value="ANK_REP_REGION"/>
    <property type="match status" value="1"/>
</dbReference>
<keyword evidence="5" id="KW-1185">Reference proteome</keyword>
<keyword evidence="2 3" id="KW-0040">ANK repeat</keyword>
<reference evidence="5" key="1">
    <citation type="journal article" date="2017" name="Genome Biol.">
        <title>Comparative genomics reveals high biological diversity and specific adaptations in the industrially and medically important fungal genus Aspergillus.</title>
        <authorList>
            <person name="de Vries R.P."/>
            <person name="Riley R."/>
            <person name="Wiebenga A."/>
            <person name="Aguilar-Osorio G."/>
            <person name="Amillis S."/>
            <person name="Uchima C.A."/>
            <person name="Anderluh G."/>
            <person name="Asadollahi M."/>
            <person name="Askin M."/>
            <person name="Barry K."/>
            <person name="Battaglia E."/>
            <person name="Bayram O."/>
            <person name="Benocci T."/>
            <person name="Braus-Stromeyer S.A."/>
            <person name="Caldana C."/>
            <person name="Canovas D."/>
            <person name="Cerqueira G.C."/>
            <person name="Chen F."/>
            <person name="Chen W."/>
            <person name="Choi C."/>
            <person name="Clum A."/>
            <person name="Dos Santos R.A."/>
            <person name="Damasio A.R."/>
            <person name="Diallinas G."/>
            <person name="Emri T."/>
            <person name="Fekete E."/>
            <person name="Flipphi M."/>
            <person name="Freyberg S."/>
            <person name="Gallo A."/>
            <person name="Gournas C."/>
            <person name="Habgood R."/>
            <person name="Hainaut M."/>
            <person name="Harispe M.L."/>
            <person name="Henrissat B."/>
            <person name="Hilden K.S."/>
            <person name="Hope R."/>
            <person name="Hossain A."/>
            <person name="Karabika E."/>
            <person name="Karaffa L."/>
            <person name="Karanyi Z."/>
            <person name="Krasevec N."/>
            <person name="Kuo A."/>
            <person name="Kusch H."/>
            <person name="LaButti K."/>
            <person name="Lagendijk E.L."/>
            <person name="Lapidus A."/>
            <person name="Levasseur A."/>
            <person name="Lindquist E."/>
            <person name="Lipzen A."/>
            <person name="Logrieco A.F."/>
            <person name="MacCabe A."/>
            <person name="Maekelae M.R."/>
            <person name="Malavazi I."/>
            <person name="Melin P."/>
            <person name="Meyer V."/>
            <person name="Mielnichuk N."/>
            <person name="Miskei M."/>
            <person name="Molnar A.P."/>
            <person name="Mule G."/>
            <person name="Ngan C.Y."/>
            <person name="Orejas M."/>
            <person name="Orosz E."/>
            <person name="Ouedraogo J.P."/>
            <person name="Overkamp K.M."/>
            <person name="Park H.-S."/>
            <person name="Perrone G."/>
            <person name="Piumi F."/>
            <person name="Punt P.J."/>
            <person name="Ram A.F."/>
            <person name="Ramon A."/>
            <person name="Rauscher S."/>
            <person name="Record E."/>
            <person name="Riano-Pachon D.M."/>
            <person name="Robert V."/>
            <person name="Roehrig J."/>
            <person name="Ruller R."/>
            <person name="Salamov A."/>
            <person name="Salih N.S."/>
            <person name="Samson R.A."/>
            <person name="Sandor E."/>
            <person name="Sanguinetti M."/>
            <person name="Schuetze T."/>
            <person name="Sepcic K."/>
            <person name="Shelest E."/>
            <person name="Sherlock G."/>
            <person name="Sophianopoulou V."/>
            <person name="Squina F.M."/>
            <person name="Sun H."/>
            <person name="Susca A."/>
            <person name="Todd R.B."/>
            <person name="Tsang A."/>
            <person name="Unkles S.E."/>
            <person name="van de Wiele N."/>
            <person name="van Rossen-Uffink D."/>
            <person name="Oliveira J.V."/>
            <person name="Vesth T.C."/>
            <person name="Visser J."/>
            <person name="Yu J.-H."/>
            <person name="Zhou M."/>
            <person name="Andersen M.R."/>
            <person name="Archer D.B."/>
            <person name="Baker S.E."/>
            <person name="Benoit I."/>
            <person name="Brakhage A.A."/>
            <person name="Braus G.H."/>
            <person name="Fischer R."/>
            <person name="Frisvad J.C."/>
            <person name="Goldman G.H."/>
            <person name="Houbraken J."/>
            <person name="Oakley B."/>
            <person name="Pocsi I."/>
            <person name="Scazzocchio C."/>
            <person name="Seiboth B."/>
            <person name="vanKuyk P.A."/>
            <person name="Wortman J."/>
            <person name="Dyer P.S."/>
            <person name="Grigoriev I.V."/>
        </authorList>
    </citation>
    <scope>NUCLEOTIDE SEQUENCE [LARGE SCALE GENOMIC DNA]</scope>
    <source>
        <strain evidence="5">CBS 593.65</strain>
    </source>
</reference>
<proteinExistence type="predicted"/>
<dbReference type="SUPFAM" id="SSF48403">
    <property type="entry name" value="Ankyrin repeat"/>
    <property type="match status" value="1"/>
</dbReference>
<dbReference type="PROSITE" id="PS50088">
    <property type="entry name" value="ANK_REPEAT"/>
    <property type="match status" value="1"/>
</dbReference>
<dbReference type="RefSeq" id="XP_040703350.1">
    <property type="nucleotide sequence ID" value="XM_040840289.1"/>
</dbReference>
<dbReference type="STRING" id="1036612.A0A1L9TJC5"/>
<dbReference type="PANTHER" id="PTHR24198:SF165">
    <property type="entry name" value="ANKYRIN REPEAT-CONTAINING PROTEIN-RELATED"/>
    <property type="match status" value="1"/>
</dbReference>
<dbReference type="OrthoDB" id="4473610at2759"/>
<evidence type="ECO:0000313" key="5">
    <source>
        <dbReference type="Proteomes" id="UP000184356"/>
    </source>
</evidence>
<dbReference type="InterPro" id="IPR002110">
    <property type="entry name" value="Ankyrin_rpt"/>
</dbReference>
<gene>
    <name evidence="4" type="ORF">ASPSYDRAFT_1174435</name>
</gene>
<organism evidence="4 5">
    <name type="scientific">Aspergillus sydowii CBS 593.65</name>
    <dbReference type="NCBI Taxonomy" id="1036612"/>
    <lineage>
        <taxon>Eukaryota</taxon>
        <taxon>Fungi</taxon>
        <taxon>Dikarya</taxon>
        <taxon>Ascomycota</taxon>
        <taxon>Pezizomycotina</taxon>
        <taxon>Eurotiomycetes</taxon>
        <taxon>Eurotiomycetidae</taxon>
        <taxon>Eurotiales</taxon>
        <taxon>Aspergillaceae</taxon>
        <taxon>Aspergillus</taxon>
        <taxon>Aspergillus subgen. Nidulantes</taxon>
    </lineage>
</organism>
<keyword evidence="1" id="KW-0677">Repeat</keyword>
<evidence type="ECO:0000256" key="3">
    <source>
        <dbReference type="PROSITE-ProRule" id="PRU00023"/>
    </source>
</evidence>
<dbReference type="InterPro" id="IPR036770">
    <property type="entry name" value="Ankyrin_rpt-contain_sf"/>
</dbReference>
<sequence length="272" mass="30351">MVLHYAIRLPDNGNKIDIVQLQLQYRADTTCKETGGRTPLTLAARCQRLDYPRLMVPDLSTLPIIDEHRNTISCLAASKGDVDWVSEIIRLGTVVNKPQPVELNPRKGDNVLEEIIMACLLCYKATESKSVLSMCATLQELLECGGHLIFMYTGSGFLHYVATAKYLRCQEKALIAIPYWGADLDAIDEHGMTLLHYAAQCNDSRIIALLLQYETSLNVKIREEKSTVQLAEDSGPRKIVDLLMRKAAGLEIEFVPGNALLKLAPKEEVFYG</sequence>
<dbReference type="GeneID" id="63756362"/>
<dbReference type="Proteomes" id="UP000184356">
    <property type="component" value="Unassembled WGS sequence"/>
</dbReference>
<feature type="repeat" description="ANK" evidence="3">
    <location>
        <begin position="190"/>
        <end position="222"/>
    </location>
</feature>
<dbReference type="Pfam" id="PF00023">
    <property type="entry name" value="Ank"/>
    <property type="match status" value="1"/>
</dbReference>
<evidence type="ECO:0000256" key="2">
    <source>
        <dbReference type="ARBA" id="ARBA00023043"/>
    </source>
</evidence>
<dbReference type="PANTHER" id="PTHR24198">
    <property type="entry name" value="ANKYRIN REPEAT AND PROTEIN KINASE DOMAIN-CONTAINING PROTEIN"/>
    <property type="match status" value="1"/>
</dbReference>
<evidence type="ECO:0000313" key="4">
    <source>
        <dbReference type="EMBL" id="OJJ59544.1"/>
    </source>
</evidence>
<protein>
    <submittedName>
        <fullName evidence="4">Uncharacterized protein</fullName>
    </submittedName>
</protein>
<evidence type="ECO:0000256" key="1">
    <source>
        <dbReference type="ARBA" id="ARBA00022737"/>
    </source>
</evidence>
<accession>A0A1L9TJC5</accession>
<dbReference type="EMBL" id="KV878585">
    <property type="protein sequence ID" value="OJJ59544.1"/>
    <property type="molecule type" value="Genomic_DNA"/>
</dbReference>
<name>A0A1L9TJC5_9EURO</name>
<dbReference type="SMART" id="SM00248">
    <property type="entry name" value="ANK"/>
    <property type="match status" value="3"/>
</dbReference>